<dbReference type="InterPro" id="IPR058245">
    <property type="entry name" value="NreC/VraR/RcsB-like_REC"/>
</dbReference>
<dbReference type="GO" id="GO:0006355">
    <property type="term" value="P:regulation of DNA-templated transcription"/>
    <property type="evidence" value="ECO:0007669"/>
    <property type="project" value="InterPro"/>
</dbReference>
<evidence type="ECO:0000313" key="7">
    <source>
        <dbReference type="EMBL" id="PRD13712.1"/>
    </source>
</evidence>
<evidence type="ECO:0000313" key="8">
    <source>
        <dbReference type="Proteomes" id="UP000239181"/>
    </source>
</evidence>
<comment type="caution">
    <text evidence="7">The sequence shown here is derived from an EMBL/GenBank/DDBJ whole genome shotgun (WGS) entry which is preliminary data.</text>
</comment>
<evidence type="ECO:0000259" key="5">
    <source>
        <dbReference type="PROSITE" id="PS50043"/>
    </source>
</evidence>
<feature type="domain" description="HTH luxR-type" evidence="5">
    <location>
        <begin position="147"/>
        <end position="212"/>
    </location>
</feature>
<dbReference type="GO" id="GO:0003677">
    <property type="term" value="F:DNA binding"/>
    <property type="evidence" value="ECO:0007669"/>
    <property type="project" value="UniProtKB-KW"/>
</dbReference>
<organism evidence="7 8">
    <name type="scientific">Pantoea coffeiphila</name>
    <dbReference type="NCBI Taxonomy" id="1465635"/>
    <lineage>
        <taxon>Bacteria</taxon>
        <taxon>Pseudomonadati</taxon>
        <taxon>Pseudomonadota</taxon>
        <taxon>Gammaproteobacteria</taxon>
        <taxon>Enterobacterales</taxon>
        <taxon>Erwiniaceae</taxon>
        <taxon>Pantoea</taxon>
    </lineage>
</organism>
<reference evidence="7 8" key="1">
    <citation type="submission" date="2017-10" db="EMBL/GenBank/DDBJ databases">
        <title>Draft genome of two endophytic bacteria isolated from 'guarana' Paullinia cupana (Mart.) Ducke.</title>
        <authorList>
            <person name="Siqueira K.A."/>
            <person name="Liotti R.G."/>
            <person name="Mendes T.A."/>
            <person name="Soares M.A."/>
        </authorList>
    </citation>
    <scope>NUCLEOTIDE SEQUENCE [LARGE SCALE GENOMIC DNA]</scope>
    <source>
        <strain evidence="7 8">342</strain>
    </source>
</reference>
<gene>
    <name evidence="7" type="ORF">CQW29_19585</name>
</gene>
<dbReference type="GO" id="GO:0000160">
    <property type="term" value="P:phosphorelay signal transduction system"/>
    <property type="evidence" value="ECO:0007669"/>
    <property type="project" value="InterPro"/>
</dbReference>
<evidence type="ECO:0000256" key="2">
    <source>
        <dbReference type="ARBA" id="ARBA00023012"/>
    </source>
</evidence>
<accession>A0A2S9I7E0</accession>
<protein>
    <submittedName>
        <fullName evidence="7">DNA-binding response regulator</fullName>
    </submittedName>
</protein>
<name>A0A2S9I7E0_9GAMM</name>
<dbReference type="CDD" id="cd06170">
    <property type="entry name" value="LuxR_C_like"/>
    <property type="match status" value="1"/>
</dbReference>
<feature type="modified residue" description="4-aspartylphosphate" evidence="4">
    <location>
        <position position="57"/>
    </location>
</feature>
<evidence type="ECO:0000256" key="4">
    <source>
        <dbReference type="PROSITE-ProRule" id="PRU00169"/>
    </source>
</evidence>
<dbReference type="SUPFAM" id="SSF52172">
    <property type="entry name" value="CheY-like"/>
    <property type="match status" value="1"/>
</dbReference>
<proteinExistence type="predicted"/>
<dbReference type="RefSeq" id="WP_105594426.1">
    <property type="nucleotide sequence ID" value="NZ_PDET01000016.1"/>
</dbReference>
<evidence type="ECO:0000259" key="6">
    <source>
        <dbReference type="PROSITE" id="PS50110"/>
    </source>
</evidence>
<evidence type="ECO:0000256" key="3">
    <source>
        <dbReference type="ARBA" id="ARBA00023125"/>
    </source>
</evidence>
<dbReference type="Pfam" id="PF00196">
    <property type="entry name" value="GerE"/>
    <property type="match status" value="1"/>
</dbReference>
<evidence type="ECO:0000256" key="1">
    <source>
        <dbReference type="ARBA" id="ARBA00022553"/>
    </source>
</evidence>
<keyword evidence="2" id="KW-0902">Two-component regulatory system</keyword>
<dbReference type="Pfam" id="PF00072">
    <property type="entry name" value="Response_reg"/>
    <property type="match status" value="1"/>
</dbReference>
<dbReference type="AlphaFoldDB" id="A0A2S9I7E0"/>
<dbReference type="EMBL" id="PDET01000016">
    <property type="protein sequence ID" value="PRD13712.1"/>
    <property type="molecule type" value="Genomic_DNA"/>
</dbReference>
<dbReference type="InterPro" id="IPR036388">
    <property type="entry name" value="WH-like_DNA-bd_sf"/>
</dbReference>
<sequence>MNNRYTVTISDDHPHILYSLKMLFSGNDKFLITNEAICGKDLLSALSARPTDIVITDFSLGADRSTIDGFTKLRALHGRFPDVKIVLLTSQKNTAILRKASDYGVKAVVSKCDSVEETVLACHHVISQQECYYSSSFNYLKVPSSKGSERGSTLTPKELEVVRLFSSGYSLAEIAQRQNRTISTISTQKYNAMRRLGVSSNIELIRYAYAQGLI</sequence>
<dbReference type="SUPFAM" id="SSF46894">
    <property type="entry name" value="C-terminal effector domain of the bipartite response regulators"/>
    <property type="match status" value="1"/>
</dbReference>
<keyword evidence="3 7" id="KW-0238">DNA-binding</keyword>
<dbReference type="OrthoDB" id="281302at2"/>
<dbReference type="InterPro" id="IPR001789">
    <property type="entry name" value="Sig_transdc_resp-reg_receiver"/>
</dbReference>
<dbReference type="SMART" id="SM00421">
    <property type="entry name" value="HTH_LUXR"/>
    <property type="match status" value="1"/>
</dbReference>
<dbReference type="Gene3D" id="1.10.10.10">
    <property type="entry name" value="Winged helix-like DNA-binding domain superfamily/Winged helix DNA-binding domain"/>
    <property type="match status" value="1"/>
</dbReference>
<dbReference type="PANTHER" id="PTHR43214">
    <property type="entry name" value="TWO-COMPONENT RESPONSE REGULATOR"/>
    <property type="match status" value="1"/>
</dbReference>
<dbReference type="PROSITE" id="PS50110">
    <property type="entry name" value="RESPONSE_REGULATORY"/>
    <property type="match status" value="1"/>
</dbReference>
<feature type="domain" description="Response regulatory" evidence="6">
    <location>
        <begin position="6"/>
        <end position="126"/>
    </location>
</feature>
<keyword evidence="8" id="KW-1185">Reference proteome</keyword>
<dbReference type="PANTHER" id="PTHR43214:SF17">
    <property type="entry name" value="TRANSCRIPTIONAL REGULATORY PROTEIN RCSB"/>
    <property type="match status" value="1"/>
</dbReference>
<dbReference type="Proteomes" id="UP000239181">
    <property type="component" value="Unassembled WGS sequence"/>
</dbReference>
<dbReference type="CDD" id="cd17535">
    <property type="entry name" value="REC_NarL-like"/>
    <property type="match status" value="1"/>
</dbReference>
<dbReference type="PROSITE" id="PS50043">
    <property type="entry name" value="HTH_LUXR_2"/>
    <property type="match status" value="1"/>
</dbReference>
<dbReference type="InterPro" id="IPR011006">
    <property type="entry name" value="CheY-like_superfamily"/>
</dbReference>
<dbReference type="InterPro" id="IPR039420">
    <property type="entry name" value="WalR-like"/>
</dbReference>
<dbReference type="InterPro" id="IPR000792">
    <property type="entry name" value="Tscrpt_reg_LuxR_C"/>
</dbReference>
<dbReference type="SMART" id="SM00448">
    <property type="entry name" value="REC"/>
    <property type="match status" value="1"/>
</dbReference>
<dbReference type="PRINTS" id="PR00038">
    <property type="entry name" value="HTHLUXR"/>
</dbReference>
<dbReference type="Gene3D" id="3.40.50.2300">
    <property type="match status" value="1"/>
</dbReference>
<dbReference type="InterPro" id="IPR016032">
    <property type="entry name" value="Sig_transdc_resp-reg_C-effctor"/>
</dbReference>
<keyword evidence="1 4" id="KW-0597">Phosphoprotein</keyword>